<gene>
    <name evidence="12" type="primary">pepP</name>
    <name evidence="12" type="ORF">GCM10011357_02150</name>
</gene>
<feature type="domain" description="Aminopeptidase P N-terminal" evidence="11">
    <location>
        <begin position="2"/>
        <end position="136"/>
    </location>
</feature>
<dbReference type="RefSeq" id="WP_099033533.1">
    <property type="nucleotide sequence ID" value="NZ_BMGJ01000001.1"/>
</dbReference>
<dbReference type="InterPro" id="IPR000994">
    <property type="entry name" value="Pept_M24"/>
</dbReference>
<organism evidence="12 13">
    <name type="scientific">Lacimicrobium alkaliphilum</name>
    <dbReference type="NCBI Taxonomy" id="1526571"/>
    <lineage>
        <taxon>Bacteria</taxon>
        <taxon>Pseudomonadati</taxon>
        <taxon>Pseudomonadota</taxon>
        <taxon>Gammaproteobacteria</taxon>
        <taxon>Alteromonadales</taxon>
        <taxon>Alteromonadaceae</taxon>
        <taxon>Lacimicrobium</taxon>
    </lineage>
</organism>
<dbReference type="SUPFAM" id="SSF55920">
    <property type="entry name" value="Creatinase/aminopeptidase"/>
    <property type="match status" value="1"/>
</dbReference>
<dbReference type="GO" id="GO:0004177">
    <property type="term" value="F:aminopeptidase activity"/>
    <property type="evidence" value="ECO:0007669"/>
    <property type="project" value="UniProtKB-KW"/>
</dbReference>
<keyword evidence="13" id="KW-1185">Reference proteome</keyword>
<keyword evidence="8" id="KW-0482">Metalloprotease</keyword>
<dbReference type="Pfam" id="PF00557">
    <property type="entry name" value="Peptidase_M24"/>
    <property type="match status" value="1"/>
</dbReference>
<comment type="catalytic activity">
    <reaction evidence="1">
        <text>Release of any N-terminal amino acid, including proline, that is linked to proline, even from a dipeptide or tripeptide.</text>
        <dbReference type="EC" id="3.4.11.9"/>
    </reaction>
</comment>
<evidence type="ECO:0000259" key="11">
    <source>
        <dbReference type="SMART" id="SM01011"/>
    </source>
</evidence>
<comment type="cofactor">
    <cofactor evidence="2">
        <name>Mn(2+)</name>
        <dbReference type="ChEBI" id="CHEBI:29035"/>
    </cofactor>
</comment>
<dbReference type="Gene3D" id="3.90.230.10">
    <property type="entry name" value="Creatinase/methionine aminopeptidase superfamily"/>
    <property type="match status" value="1"/>
</dbReference>
<evidence type="ECO:0000256" key="4">
    <source>
        <dbReference type="ARBA" id="ARBA00012574"/>
    </source>
</evidence>
<dbReference type="Pfam" id="PF05195">
    <property type="entry name" value="AMP_N"/>
    <property type="match status" value="1"/>
</dbReference>
<evidence type="ECO:0000256" key="7">
    <source>
        <dbReference type="ARBA" id="ARBA00022801"/>
    </source>
</evidence>
<proteinExistence type="inferred from homology"/>
<dbReference type="PANTHER" id="PTHR43226">
    <property type="entry name" value="XAA-PRO AMINOPEPTIDASE 3"/>
    <property type="match status" value="1"/>
</dbReference>
<dbReference type="PANTHER" id="PTHR43226:SF4">
    <property type="entry name" value="XAA-PRO AMINOPEPTIDASE 3"/>
    <property type="match status" value="1"/>
</dbReference>
<dbReference type="GO" id="GO:0016757">
    <property type="term" value="F:glycosyltransferase activity"/>
    <property type="evidence" value="ECO:0007669"/>
    <property type="project" value="UniProtKB-KW"/>
</dbReference>
<keyword evidence="12" id="KW-0808">Transferase</keyword>
<evidence type="ECO:0000313" key="12">
    <source>
        <dbReference type="EMBL" id="GGD49832.1"/>
    </source>
</evidence>
<keyword evidence="6 10" id="KW-0479">Metal-binding</keyword>
<keyword evidence="9" id="KW-0464">Manganese</keyword>
<evidence type="ECO:0000256" key="1">
    <source>
        <dbReference type="ARBA" id="ARBA00001424"/>
    </source>
</evidence>
<evidence type="ECO:0000313" key="13">
    <source>
        <dbReference type="Proteomes" id="UP000614272"/>
    </source>
</evidence>
<sequence>MIELSEYQSRRRALGEHMQDNSLCLVPAAREVTRSRDTQYPFRQDSDFSYLTGFSEPDAVLLISKQQGHVESTLFCLAKDPQAEIWHGRRMGPEQARISLDIDKCIELEQLPVLLPSYLAQCNQFYFAQGTYEHIDGLVFSCFEQLRKGGKKGQRPPGVVIDIRDYVHEKRLIKSDAEISLMRRAARISVDAHKRAMAFARPGRYEYQLEAELHHEFALQGARYPAYGTIVGSGDNACILHYTENQDELKAGNLVLIDAGAELMGYAADITRTFPVSGAFSEPQALLYQLVLDAQLAAFEQIKPGSTLICAMEEAVLVITRGLLKLGVLQGSLEANLAEKTYRQYFMHGLGHWLGLDVHDVGEYRVEGEDRPLQPGMVLTVEPGIYIPVGADVERKWQGIGIRIEDNLLVTATGHENLTAGAPKAIHGIEQLMAGSV</sequence>
<dbReference type="InterPro" id="IPR052433">
    <property type="entry name" value="X-Pro_dipept-like"/>
</dbReference>
<evidence type="ECO:0000256" key="3">
    <source>
        <dbReference type="ARBA" id="ARBA00008766"/>
    </source>
</evidence>
<dbReference type="InterPro" id="IPR029149">
    <property type="entry name" value="Creatin/AminoP/Spt16_N"/>
</dbReference>
<keyword evidence="12" id="KW-0031">Aminopeptidase</keyword>
<evidence type="ECO:0000256" key="8">
    <source>
        <dbReference type="ARBA" id="ARBA00023049"/>
    </source>
</evidence>
<dbReference type="Proteomes" id="UP000614272">
    <property type="component" value="Unassembled WGS sequence"/>
</dbReference>
<protein>
    <recommendedName>
        <fullName evidence="4">Xaa-Pro aminopeptidase</fullName>
        <ecNumber evidence="4">3.4.11.9</ecNumber>
    </recommendedName>
</protein>
<evidence type="ECO:0000256" key="9">
    <source>
        <dbReference type="ARBA" id="ARBA00023211"/>
    </source>
</evidence>
<dbReference type="InterPro" id="IPR007865">
    <property type="entry name" value="Aminopep_P_N"/>
</dbReference>
<dbReference type="CDD" id="cd01087">
    <property type="entry name" value="Prolidase"/>
    <property type="match status" value="1"/>
</dbReference>
<evidence type="ECO:0000256" key="10">
    <source>
        <dbReference type="RuleBase" id="RU000590"/>
    </source>
</evidence>
<dbReference type="Gene3D" id="3.40.350.10">
    <property type="entry name" value="Creatinase/prolidase N-terminal domain"/>
    <property type="match status" value="1"/>
</dbReference>
<dbReference type="NCBIfam" id="NF008131">
    <property type="entry name" value="PRK10879.1"/>
    <property type="match status" value="1"/>
</dbReference>
<keyword evidence="5" id="KW-0645">Protease</keyword>
<accession>A0ABQ1QWH6</accession>
<comment type="caution">
    <text evidence="12">The sequence shown here is derived from an EMBL/GenBank/DDBJ whole genome shotgun (WGS) entry which is preliminary data.</text>
</comment>
<keyword evidence="7" id="KW-0378">Hydrolase</keyword>
<dbReference type="SMART" id="SM01011">
    <property type="entry name" value="AMP_N"/>
    <property type="match status" value="1"/>
</dbReference>
<evidence type="ECO:0000256" key="5">
    <source>
        <dbReference type="ARBA" id="ARBA00022670"/>
    </source>
</evidence>
<dbReference type="SUPFAM" id="SSF53092">
    <property type="entry name" value="Creatinase/prolidase N-terminal domain"/>
    <property type="match status" value="1"/>
</dbReference>
<reference evidence="13" key="1">
    <citation type="journal article" date="2019" name="Int. J. Syst. Evol. Microbiol.">
        <title>The Global Catalogue of Microorganisms (GCM) 10K type strain sequencing project: providing services to taxonomists for standard genome sequencing and annotation.</title>
        <authorList>
            <consortium name="The Broad Institute Genomics Platform"/>
            <consortium name="The Broad Institute Genome Sequencing Center for Infectious Disease"/>
            <person name="Wu L."/>
            <person name="Ma J."/>
        </authorList>
    </citation>
    <scope>NUCLEOTIDE SEQUENCE [LARGE SCALE GENOMIC DNA]</scope>
    <source>
        <strain evidence="13">CGMCC 1.12923</strain>
    </source>
</reference>
<evidence type="ECO:0000256" key="6">
    <source>
        <dbReference type="ARBA" id="ARBA00022723"/>
    </source>
</evidence>
<name>A0ABQ1QWH6_9ALTE</name>
<comment type="similarity">
    <text evidence="3 10">Belongs to the peptidase M24B family.</text>
</comment>
<dbReference type="EMBL" id="BMGJ01000001">
    <property type="protein sequence ID" value="GGD49832.1"/>
    <property type="molecule type" value="Genomic_DNA"/>
</dbReference>
<evidence type="ECO:0000256" key="2">
    <source>
        <dbReference type="ARBA" id="ARBA00001936"/>
    </source>
</evidence>
<keyword evidence="12" id="KW-0328">Glycosyltransferase</keyword>
<dbReference type="InterPro" id="IPR036005">
    <property type="entry name" value="Creatinase/aminopeptidase-like"/>
</dbReference>
<dbReference type="PROSITE" id="PS00491">
    <property type="entry name" value="PROLINE_PEPTIDASE"/>
    <property type="match status" value="1"/>
</dbReference>
<dbReference type="EC" id="3.4.11.9" evidence="4"/>
<dbReference type="InterPro" id="IPR001131">
    <property type="entry name" value="Peptidase_M24B_aminopep-P_CS"/>
</dbReference>